<dbReference type="InterPro" id="IPR037682">
    <property type="entry name" value="TonB_C"/>
</dbReference>
<gene>
    <name evidence="17" type="ORF">DES37_10384</name>
</gene>
<dbReference type="GO" id="GO:0015031">
    <property type="term" value="P:protein transport"/>
    <property type="evidence" value="ECO:0007669"/>
    <property type="project" value="UniProtKB-UniRule"/>
</dbReference>
<feature type="region of interest" description="Disordered" evidence="15">
    <location>
        <begin position="53"/>
        <end position="171"/>
    </location>
</feature>
<feature type="transmembrane region" description="Helical" evidence="14">
    <location>
        <begin position="12"/>
        <end position="32"/>
    </location>
</feature>
<comment type="function">
    <text evidence="14">Interacts with outer membrane receptor proteins that carry out high-affinity binding and energy dependent uptake into the periplasmic space of specific substrates. It could act to transduce energy from the cytoplasmic membrane to specific energy-requiring processes in the outer membrane, resulting in the release into the periplasm of ligands bound by these outer membrane proteins.</text>
</comment>
<evidence type="ECO:0000256" key="4">
    <source>
        <dbReference type="ARBA" id="ARBA00022448"/>
    </source>
</evidence>
<dbReference type="GO" id="GO:0031992">
    <property type="term" value="F:energy transducer activity"/>
    <property type="evidence" value="ECO:0007669"/>
    <property type="project" value="InterPro"/>
</dbReference>
<keyword evidence="4 14" id="KW-0813">Transport</keyword>
<dbReference type="Proteomes" id="UP000246744">
    <property type="component" value="Unassembled WGS sequence"/>
</dbReference>
<accession>A0A317Q3W4</accession>
<evidence type="ECO:0000256" key="10">
    <source>
        <dbReference type="ARBA" id="ARBA00022968"/>
    </source>
</evidence>
<dbReference type="PROSITE" id="PS52015">
    <property type="entry name" value="TONB_CTD"/>
    <property type="match status" value="1"/>
</dbReference>
<feature type="compositionally biased region" description="Basic and acidic residues" evidence="15">
    <location>
        <begin position="107"/>
        <end position="124"/>
    </location>
</feature>
<dbReference type="PRINTS" id="PR01374">
    <property type="entry name" value="TONBPROTEIN"/>
</dbReference>
<dbReference type="InterPro" id="IPR051045">
    <property type="entry name" value="TonB-dependent_transducer"/>
</dbReference>
<feature type="compositionally biased region" description="Low complexity" evidence="15">
    <location>
        <begin position="142"/>
        <end position="158"/>
    </location>
</feature>
<comment type="subunit">
    <text evidence="13">Homodimer. Forms a complex with the accessory proteins ExbB and ExbD.</text>
</comment>
<keyword evidence="18" id="KW-1185">Reference proteome</keyword>
<dbReference type="InterPro" id="IPR006260">
    <property type="entry name" value="TonB/TolA_C"/>
</dbReference>
<sequence length="248" mass="26881">MSSMTLDFPRRFPWPALLSVVIHGAVLAGILYTSMHQVTELPSPAQPISVTMVNPADLAPPAPAPAPQVTQPEPEPEPVVEPEPVPEAPKEAPVVIHKPKPKPKPVKKVEHRKEPVKPVEKPVEQKAPPQDNPFTGNAAPRASSAQNATANTAPVNTAPRGPKALSRNQPQYPSRAFALRIEGNVRVKFDVAADGSVENIQILSAKPANMFERDVRQAMRNWRYESGRPGKGLVVNIIFRINGGASME</sequence>
<evidence type="ECO:0000256" key="2">
    <source>
        <dbReference type="ARBA" id="ARBA00006555"/>
    </source>
</evidence>
<keyword evidence="12 14" id="KW-0472">Membrane</keyword>
<evidence type="ECO:0000256" key="9">
    <source>
        <dbReference type="ARBA" id="ARBA00022927"/>
    </source>
</evidence>
<dbReference type="Gene3D" id="3.30.2420.10">
    <property type="entry name" value="TonB"/>
    <property type="match status" value="1"/>
</dbReference>
<evidence type="ECO:0000259" key="16">
    <source>
        <dbReference type="PROSITE" id="PS52015"/>
    </source>
</evidence>
<evidence type="ECO:0000256" key="7">
    <source>
        <dbReference type="ARBA" id="ARBA00022692"/>
    </source>
</evidence>
<evidence type="ECO:0000256" key="13">
    <source>
        <dbReference type="ARBA" id="ARBA00025849"/>
    </source>
</evidence>
<keyword evidence="5 14" id="KW-1003">Cell membrane</keyword>
<keyword evidence="10 14" id="KW-0735">Signal-anchor</keyword>
<dbReference type="PANTHER" id="PTHR33446">
    <property type="entry name" value="PROTEIN TONB-RELATED"/>
    <property type="match status" value="1"/>
</dbReference>
<dbReference type="PANTHER" id="PTHR33446:SF8">
    <property type="entry name" value="PROTEIN TONB"/>
    <property type="match status" value="1"/>
</dbReference>
<evidence type="ECO:0000313" key="17">
    <source>
        <dbReference type="EMBL" id="PWW10709.1"/>
    </source>
</evidence>
<dbReference type="InterPro" id="IPR049924">
    <property type="entry name" value="TonB_pro-rich"/>
</dbReference>
<dbReference type="InterPro" id="IPR003538">
    <property type="entry name" value="TonB"/>
</dbReference>
<evidence type="ECO:0000313" key="18">
    <source>
        <dbReference type="Proteomes" id="UP000246744"/>
    </source>
</evidence>
<feature type="domain" description="TonB C-terminal" evidence="16">
    <location>
        <begin position="157"/>
        <end position="248"/>
    </location>
</feature>
<keyword evidence="9 14" id="KW-0653">Protein transport</keyword>
<evidence type="ECO:0000256" key="8">
    <source>
        <dbReference type="ARBA" id="ARBA00022737"/>
    </source>
</evidence>
<evidence type="ECO:0000256" key="12">
    <source>
        <dbReference type="ARBA" id="ARBA00023136"/>
    </source>
</evidence>
<evidence type="ECO:0000256" key="14">
    <source>
        <dbReference type="RuleBase" id="RU362123"/>
    </source>
</evidence>
<dbReference type="GO" id="GO:0055085">
    <property type="term" value="P:transmembrane transport"/>
    <property type="evidence" value="ECO:0007669"/>
    <property type="project" value="InterPro"/>
</dbReference>
<feature type="compositionally biased region" description="Basic residues" evidence="15">
    <location>
        <begin position="97"/>
        <end position="106"/>
    </location>
</feature>
<comment type="subcellular location">
    <subcellularLocation>
        <location evidence="1 14">Cell inner membrane</location>
        <topology evidence="1 14">Single-pass membrane protein</topology>
        <orientation evidence="1 14">Periplasmic side</orientation>
    </subcellularLocation>
</comment>
<evidence type="ECO:0000256" key="11">
    <source>
        <dbReference type="ARBA" id="ARBA00022989"/>
    </source>
</evidence>
<protein>
    <recommendedName>
        <fullName evidence="3 14">Protein TonB</fullName>
    </recommendedName>
</protein>
<dbReference type="GO" id="GO:0030288">
    <property type="term" value="C:outer membrane-bounded periplasmic space"/>
    <property type="evidence" value="ECO:0007669"/>
    <property type="project" value="InterPro"/>
</dbReference>
<keyword evidence="11 14" id="KW-1133">Transmembrane helix</keyword>
<dbReference type="GO" id="GO:0015891">
    <property type="term" value="P:siderophore transport"/>
    <property type="evidence" value="ECO:0007669"/>
    <property type="project" value="InterPro"/>
</dbReference>
<name>A0A317Q3W4_9ENTR</name>
<dbReference type="Pfam" id="PF03544">
    <property type="entry name" value="TonB_C"/>
    <property type="match status" value="1"/>
</dbReference>
<evidence type="ECO:0000256" key="15">
    <source>
        <dbReference type="SAM" id="MobiDB-lite"/>
    </source>
</evidence>
<comment type="caution">
    <text evidence="17">The sequence shown here is derived from an EMBL/GenBank/DDBJ whole genome shotgun (WGS) entry which is preliminary data.</text>
</comment>
<evidence type="ECO:0000256" key="5">
    <source>
        <dbReference type="ARBA" id="ARBA00022475"/>
    </source>
</evidence>
<reference evidence="17 18" key="1">
    <citation type="submission" date="2018-05" db="EMBL/GenBank/DDBJ databases">
        <title>Genomic Encyclopedia of Type Strains, Phase IV (KMG-IV): sequencing the most valuable type-strain genomes for metagenomic binning, comparative biology and taxonomic classification.</title>
        <authorList>
            <person name="Goeker M."/>
        </authorList>
    </citation>
    <scope>NUCLEOTIDE SEQUENCE [LARGE SCALE GENOMIC DNA]</scope>
    <source>
        <strain evidence="17 18">DSM 19579</strain>
    </source>
</reference>
<evidence type="ECO:0000256" key="3">
    <source>
        <dbReference type="ARBA" id="ARBA00022362"/>
    </source>
</evidence>
<keyword evidence="8" id="KW-0677">Repeat</keyword>
<comment type="similarity">
    <text evidence="2 14">Belongs to the TonB family.</text>
</comment>
<dbReference type="GO" id="GO:0098797">
    <property type="term" value="C:plasma membrane protein complex"/>
    <property type="evidence" value="ECO:0007669"/>
    <property type="project" value="TreeGrafter"/>
</dbReference>
<keyword evidence="7 14" id="KW-0812">Transmembrane</keyword>
<evidence type="ECO:0000256" key="6">
    <source>
        <dbReference type="ARBA" id="ARBA00022519"/>
    </source>
</evidence>
<evidence type="ECO:0000256" key="1">
    <source>
        <dbReference type="ARBA" id="ARBA00004383"/>
    </source>
</evidence>
<dbReference type="AlphaFoldDB" id="A0A317Q3W4"/>
<proteinExistence type="inferred from homology"/>
<dbReference type="Pfam" id="PF16031">
    <property type="entry name" value="TonB_N"/>
    <property type="match status" value="1"/>
</dbReference>
<dbReference type="SUPFAM" id="SSF74653">
    <property type="entry name" value="TolA/TonB C-terminal domain"/>
    <property type="match status" value="1"/>
</dbReference>
<dbReference type="EMBL" id="QGTS01000003">
    <property type="protein sequence ID" value="PWW10709.1"/>
    <property type="molecule type" value="Genomic_DNA"/>
</dbReference>
<keyword evidence="6 14" id="KW-0997">Cell inner membrane</keyword>
<dbReference type="NCBIfam" id="TIGR01352">
    <property type="entry name" value="tonB_Cterm"/>
    <property type="match status" value="1"/>
</dbReference>
<organism evidence="17 18">
    <name type="scientific">Mangrovibacter plantisponsor</name>
    <dbReference type="NCBI Taxonomy" id="451513"/>
    <lineage>
        <taxon>Bacteria</taxon>
        <taxon>Pseudomonadati</taxon>
        <taxon>Pseudomonadota</taxon>
        <taxon>Gammaproteobacteria</taxon>
        <taxon>Enterobacterales</taxon>
        <taxon>Enterobacteriaceae</taxon>
        <taxon>Mangrovibacter</taxon>
    </lineage>
</organism>